<dbReference type="Pfam" id="PF13692">
    <property type="entry name" value="Glyco_trans_1_4"/>
    <property type="match status" value="1"/>
</dbReference>
<evidence type="ECO:0000313" key="3">
    <source>
        <dbReference type="EMBL" id="MBT0773717.1"/>
    </source>
</evidence>
<dbReference type="EMBL" id="JAHBAY010000019">
    <property type="protein sequence ID" value="MBT0773717.1"/>
    <property type="molecule type" value="Genomic_DNA"/>
</dbReference>
<keyword evidence="2" id="KW-0808">Transferase</keyword>
<keyword evidence="4" id="KW-1185">Reference proteome</keyword>
<dbReference type="PANTHER" id="PTHR12526:SF510">
    <property type="entry name" value="D-INOSITOL 3-PHOSPHATE GLYCOSYLTRANSFERASE"/>
    <property type="match status" value="1"/>
</dbReference>
<dbReference type="PANTHER" id="PTHR12526">
    <property type="entry name" value="GLYCOSYLTRANSFERASE"/>
    <property type="match status" value="1"/>
</dbReference>
<accession>A0ABS5TSF1</accession>
<reference evidence="3 4" key="1">
    <citation type="submission" date="2021-05" db="EMBL/GenBank/DDBJ databases">
        <title>Kineosporia and Streptomyces sp. nov. two new marine actinobacteria isolated from Coral.</title>
        <authorList>
            <person name="Buangrab K."/>
            <person name="Sutthacheep M."/>
            <person name="Yeemin T."/>
            <person name="Harunari E."/>
            <person name="Igarashi Y."/>
            <person name="Kanchanasin P."/>
            <person name="Tanasupawat S."/>
            <person name="Phongsopitanun W."/>
        </authorList>
    </citation>
    <scope>NUCLEOTIDE SEQUENCE [LARGE SCALE GENOMIC DNA]</scope>
    <source>
        <strain evidence="3 4">J2-2</strain>
    </source>
</reference>
<dbReference type="SUPFAM" id="SSF53756">
    <property type="entry name" value="UDP-Glycosyltransferase/glycogen phosphorylase"/>
    <property type="match status" value="1"/>
</dbReference>
<dbReference type="RefSeq" id="WP_214160257.1">
    <property type="nucleotide sequence ID" value="NZ_JAHBAY010000019.1"/>
</dbReference>
<evidence type="ECO:0000256" key="2">
    <source>
        <dbReference type="ARBA" id="ARBA00022679"/>
    </source>
</evidence>
<dbReference type="Gene3D" id="3.40.50.2000">
    <property type="entry name" value="Glycogen Phosphorylase B"/>
    <property type="match status" value="2"/>
</dbReference>
<sequence length="385" mass="41340">MKVLLVGPDHPGGSLPPYLDVLATHLRRLGAHVDRLGSAGVPYDQDRDEFLPIQRILVAAQDLAAQADPGAYDLLSLHFGNLELEQLLPTIWQPRFGTVGPPAVAHVHALEPTLFRRHRPNTQLTNAVDKTLTGSARVFFGDYGRRILEARLPNTAGQLSRTIALPTTIPEDVRPSTSPRLNAVLRDPRPGTTVLTLSGYAAPWKDVPGLVQALKLTRSRLRVVLAGPFWDDPAQAGADLRSAVGRAVRLGRAAEFVVLPEYLDGSARATLVAGSHAGLFPYQPDATFQGSGAIADYLVAGRPVIATDVANMSELIQAAGTVVAPGEPKILAAALDRLALDSNYRSRVTDAARARSSQFTAASHAAQCLSFYREIVGRTPCRTEN</sequence>
<comment type="caution">
    <text evidence="3">The sequence shown here is derived from an EMBL/GenBank/DDBJ whole genome shotgun (WGS) entry which is preliminary data.</text>
</comment>
<gene>
    <name evidence="3" type="ORF">KIH74_32530</name>
</gene>
<evidence type="ECO:0000313" key="4">
    <source>
        <dbReference type="Proteomes" id="UP001197247"/>
    </source>
</evidence>
<proteinExistence type="predicted"/>
<protein>
    <submittedName>
        <fullName evidence="3">Glycosyltransferase</fullName>
    </submittedName>
</protein>
<organism evidence="3 4">
    <name type="scientific">Kineosporia corallincola</name>
    <dbReference type="NCBI Taxonomy" id="2835133"/>
    <lineage>
        <taxon>Bacteria</taxon>
        <taxon>Bacillati</taxon>
        <taxon>Actinomycetota</taxon>
        <taxon>Actinomycetes</taxon>
        <taxon>Kineosporiales</taxon>
        <taxon>Kineosporiaceae</taxon>
        <taxon>Kineosporia</taxon>
    </lineage>
</organism>
<evidence type="ECO:0000256" key="1">
    <source>
        <dbReference type="ARBA" id="ARBA00022676"/>
    </source>
</evidence>
<keyword evidence="1" id="KW-0328">Glycosyltransferase</keyword>
<name>A0ABS5TSF1_9ACTN</name>
<dbReference type="Proteomes" id="UP001197247">
    <property type="component" value="Unassembled WGS sequence"/>
</dbReference>